<keyword evidence="3" id="KW-1133">Transmembrane helix</keyword>
<comment type="similarity">
    <text evidence="1">Belongs to the RCAN family.</text>
</comment>
<proteinExistence type="inferred from homology"/>
<protein>
    <recommendedName>
        <fullName evidence="6">Calcipressin</fullName>
    </recommendedName>
</protein>
<organism evidence="4 5">
    <name type="scientific">Agaricus bisporus var. burnettii</name>
    <dbReference type="NCBI Taxonomy" id="192524"/>
    <lineage>
        <taxon>Eukaryota</taxon>
        <taxon>Fungi</taxon>
        <taxon>Dikarya</taxon>
        <taxon>Basidiomycota</taxon>
        <taxon>Agaricomycotina</taxon>
        <taxon>Agaricomycetes</taxon>
        <taxon>Agaricomycetidae</taxon>
        <taxon>Agaricales</taxon>
        <taxon>Agaricineae</taxon>
        <taxon>Agaricaceae</taxon>
        <taxon>Agaricus</taxon>
    </lineage>
</organism>
<gene>
    <name evidence="4" type="ORF">Agabi119p4_3727</name>
</gene>
<dbReference type="Pfam" id="PF04847">
    <property type="entry name" value="Calcipressin"/>
    <property type="match status" value="1"/>
</dbReference>
<sequence length="262" mass="29310">MSPSSITLSCRSSPATSPRAHSPEVIRTNTLAVTSIPKAFFEPVILELLSAHFSSFGPINQWVPLAGFSRIIIVYENEDDAENAKVCSDPIVLNIANGRMSKIVLRVYRADPNPLIARNNEDTIPQDNYLKPPPLEKNFLISPPGSPPVGWEAVREDPPNATPLADDLIEALKKLQVHQKRKPSLELVLEPSEESGVGVYVEDFDLAQGNDTEEEVKEEDWVYGVTAPARSKTFVQFRFFLYRFFLLIPASCLLVLLYFKQQ</sequence>
<feature type="region of interest" description="Disordered" evidence="2">
    <location>
        <begin position="1"/>
        <end position="21"/>
    </location>
</feature>
<dbReference type="GO" id="GO:0005634">
    <property type="term" value="C:nucleus"/>
    <property type="evidence" value="ECO:0007669"/>
    <property type="project" value="TreeGrafter"/>
</dbReference>
<dbReference type="AlphaFoldDB" id="A0A8H7KIE2"/>
<dbReference type="GO" id="GO:0008597">
    <property type="term" value="F:calcium-dependent protein serine/threonine phosphatase regulator activity"/>
    <property type="evidence" value="ECO:0007669"/>
    <property type="project" value="TreeGrafter"/>
</dbReference>
<dbReference type="PANTHER" id="PTHR10300">
    <property type="entry name" value="CALCIPRESSIN"/>
    <property type="match status" value="1"/>
</dbReference>
<reference evidence="4 5" key="1">
    <citation type="journal article" name="Sci. Rep.">
        <title>Telomere-to-telomere assembled and centromere annotated genomes of the two main subspecies of the button mushroom Agaricus bisporus reveal especially polymorphic chromosome ends.</title>
        <authorList>
            <person name="Sonnenberg A.S.M."/>
            <person name="Sedaghat-Telgerd N."/>
            <person name="Lavrijssen B."/>
            <person name="Ohm R.A."/>
            <person name="Hendrickx P.M."/>
            <person name="Scholtmeijer K."/>
            <person name="Baars J.J.P."/>
            <person name="van Peer A."/>
        </authorList>
    </citation>
    <scope>NUCLEOTIDE SEQUENCE [LARGE SCALE GENOMIC DNA]</scope>
    <source>
        <strain evidence="4 5">H119_p4</strain>
    </source>
</reference>
<keyword evidence="3" id="KW-0472">Membrane</keyword>
<dbReference type="GO" id="GO:0005737">
    <property type="term" value="C:cytoplasm"/>
    <property type="evidence" value="ECO:0007669"/>
    <property type="project" value="TreeGrafter"/>
</dbReference>
<dbReference type="EMBL" id="JABXXO010000005">
    <property type="protein sequence ID" value="KAF7777655.1"/>
    <property type="molecule type" value="Genomic_DNA"/>
</dbReference>
<dbReference type="GO" id="GO:0003676">
    <property type="term" value="F:nucleic acid binding"/>
    <property type="evidence" value="ECO:0007669"/>
    <property type="project" value="InterPro"/>
</dbReference>
<name>A0A8H7KIE2_AGABI</name>
<evidence type="ECO:0000313" key="5">
    <source>
        <dbReference type="Proteomes" id="UP000629468"/>
    </source>
</evidence>
<dbReference type="SUPFAM" id="SSF54928">
    <property type="entry name" value="RNA-binding domain, RBD"/>
    <property type="match status" value="1"/>
</dbReference>
<dbReference type="Gene3D" id="3.30.70.330">
    <property type="match status" value="1"/>
</dbReference>
<dbReference type="PANTHER" id="PTHR10300:SF14">
    <property type="entry name" value="PROTEIN SARAH"/>
    <property type="match status" value="1"/>
</dbReference>
<dbReference type="InterPro" id="IPR006931">
    <property type="entry name" value="Calcipressin"/>
</dbReference>
<feature type="transmembrane region" description="Helical" evidence="3">
    <location>
        <begin position="240"/>
        <end position="259"/>
    </location>
</feature>
<dbReference type="InterPro" id="IPR012677">
    <property type="entry name" value="Nucleotide-bd_a/b_plait_sf"/>
</dbReference>
<evidence type="ECO:0000256" key="3">
    <source>
        <dbReference type="SAM" id="Phobius"/>
    </source>
</evidence>
<evidence type="ECO:0008006" key="6">
    <source>
        <dbReference type="Google" id="ProtNLM"/>
    </source>
</evidence>
<feature type="compositionally biased region" description="Polar residues" evidence="2">
    <location>
        <begin position="1"/>
        <end position="16"/>
    </location>
</feature>
<comment type="caution">
    <text evidence="4">The sequence shown here is derived from an EMBL/GenBank/DDBJ whole genome shotgun (WGS) entry which is preliminary data.</text>
</comment>
<evidence type="ECO:0000256" key="1">
    <source>
        <dbReference type="ARBA" id="ARBA00008209"/>
    </source>
</evidence>
<dbReference type="Proteomes" id="UP000629468">
    <property type="component" value="Unassembled WGS sequence"/>
</dbReference>
<evidence type="ECO:0000256" key="2">
    <source>
        <dbReference type="SAM" id="MobiDB-lite"/>
    </source>
</evidence>
<keyword evidence="3" id="KW-0812">Transmembrane</keyword>
<dbReference type="InterPro" id="IPR035979">
    <property type="entry name" value="RBD_domain_sf"/>
</dbReference>
<dbReference type="GO" id="GO:0019722">
    <property type="term" value="P:calcium-mediated signaling"/>
    <property type="evidence" value="ECO:0007669"/>
    <property type="project" value="InterPro"/>
</dbReference>
<evidence type="ECO:0000313" key="4">
    <source>
        <dbReference type="EMBL" id="KAF7777655.1"/>
    </source>
</evidence>
<accession>A0A8H7KIE2</accession>